<evidence type="ECO:0000313" key="1">
    <source>
        <dbReference type="EMBL" id="ARQ07517.1"/>
    </source>
</evidence>
<dbReference type="RefSeq" id="WP_086043070.1">
    <property type="nucleotide sequence ID" value="NZ_CBCRZA010000004.1"/>
</dbReference>
<dbReference type="KEGG" id="mcak:MCCS_18900"/>
<organism evidence="1 2">
    <name type="scientific">Macrococcoides canis</name>
    <dbReference type="NCBI Taxonomy" id="1855823"/>
    <lineage>
        <taxon>Bacteria</taxon>
        <taxon>Bacillati</taxon>
        <taxon>Bacillota</taxon>
        <taxon>Bacilli</taxon>
        <taxon>Bacillales</taxon>
        <taxon>Staphylococcaceae</taxon>
        <taxon>Macrococcoides</taxon>
    </lineage>
</organism>
<dbReference type="GeneID" id="35295982"/>
<dbReference type="AlphaFoldDB" id="A0A1W7AD17"/>
<keyword evidence="2" id="KW-1185">Reference proteome</keyword>
<accession>A0A1W7AD17</accession>
<reference evidence="1 2" key="1">
    <citation type="journal article" date="2017" name="Int. J. Syst. Evol. Microbiol.">
        <title>Macrococcus canis sp. nov., a skin bacterium associated with infections in dogs.</title>
        <authorList>
            <person name="Gobeli Brawand S."/>
            <person name="Cotting K."/>
            <person name="Gomez-Sanz E."/>
            <person name="Collaud A."/>
            <person name="Thomann A."/>
            <person name="Brodard I."/>
            <person name="Rodriguez-Campos S."/>
            <person name="Strauss C."/>
            <person name="Perreten V."/>
        </authorList>
    </citation>
    <scope>NUCLEOTIDE SEQUENCE [LARGE SCALE GENOMIC DNA]</scope>
    <source>
        <strain evidence="1 2">KM45013</strain>
    </source>
</reference>
<proteinExistence type="predicted"/>
<evidence type="ECO:0000313" key="2">
    <source>
        <dbReference type="Proteomes" id="UP000194154"/>
    </source>
</evidence>
<dbReference type="Proteomes" id="UP000194154">
    <property type="component" value="Chromosome"/>
</dbReference>
<protein>
    <submittedName>
        <fullName evidence="1">Uncharacterized protein</fullName>
    </submittedName>
</protein>
<sequence length="85" mass="10171">MESLWIDSHIHPKFRRGLTVKETKIDDSLYITIRNPSKEHVNQRLFEYMMQILIIIKDMEYSFGYELRPDSSIKSVTINILNIKK</sequence>
<dbReference type="EMBL" id="CP021059">
    <property type="protein sequence ID" value="ARQ07517.1"/>
    <property type="molecule type" value="Genomic_DNA"/>
</dbReference>
<gene>
    <name evidence="1" type="ORF">MCCS_18900</name>
</gene>
<name>A0A1W7AD17_9STAP</name>